<feature type="repeat" description="WD" evidence="4">
    <location>
        <begin position="36"/>
        <end position="70"/>
    </location>
</feature>
<dbReference type="InterPro" id="IPR019775">
    <property type="entry name" value="WD40_repeat_CS"/>
</dbReference>
<dbReference type="SUPFAM" id="SSF50978">
    <property type="entry name" value="WD40 repeat-like"/>
    <property type="match status" value="1"/>
</dbReference>
<dbReference type="Proteomes" id="UP001208570">
    <property type="component" value="Unassembled WGS sequence"/>
</dbReference>
<dbReference type="InterPro" id="IPR001680">
    <property type="entry name" value="WD40_rpt"/>
</dbReference>
<evidence type="ECO:0000256" key="3">
    <source>
        <dbReference type="ARBA" id="ARBA00022786"/>
    </source>
</evidence>
<evidence type="ECO:0000256" key="2">
    <source>
        <dbReference type="ARBA" id="ARBA00022737"/>
    </source>
</evidence>
<evidence type="ECO:0000313" key="6">
    <source>
        <dbReference type="Proteomes" id="UP001208570"/>
    </source>
</evidence>
<accession>A0AAD9NBA4</accession>
<dbReference type="Pfam" id="PF00400">
    <property type="entry name" value="WD40"/>
    <property type="match status" value="1"/>
</dbReference>
<dbReference type="AlphaFoldDB" id="A0AAD9NBA4"/>
<dbReference type="Gene3D" id="2.130.10.10">
    <property type="entry name" value="YVTN repeat-like/Quinoprotein amine dehydrogenase"/>
    <property type="match status" value="1"/>
</dbReference>
<keyword evidence="6" id="KW-1185">Reference proteome</keyword>
<evidence type="ECO:0000256" key="4">
    <source>
        <dbReference type="PROSITE-ProRule" id="PRU00221"/>
    </source>
</evidence>
<dbReference type="PANTHER" id="PTHR15622:SF2">
    <property type="entry name" value="U4_U6 SMALL NUCLEAR RIBONUCLEOPROTEIN PRP4"/>
    <property type="match status" value="1"/>
</dbReference>
<dbReference type="InterPro" id="IPR051983">
    <property type="entry name" value="WSB_SOCS-box_domain"/>
</dbReference>
<dbReference type="PROSITE" id="PS00678">
    <property type="entry name" value="WD_REPEATS_1"/>
    <property type="match status" value="1"/>
</dbReference>
<keyword evidence="3" id="KW-0833">Ubl conjugation pathway</keyword>
<name>A0AAD9NBA4_9ANNE</name>
<gene>
    <name evidence="5" type="ORF">LSH36_108g04027</name>
</gene>
<dbReference type="PROSITE" id="PS50082">
    <property type="entry name" value="WD_REPEATS_2"/>
    <property type="match status" value="1"/>
</dbReference>
<evidence type="ECO:0000256" key="1">
    <source>
        <dbReference type="ARBA" id="ARBA00022574"/>
    </source>
</evidence>
<dbReference type="InterPro" id="IPR036322">
    <property type="entry name" value="WD40_repeat_dom_sf"/>
</dbReference>
<dbReference type="PANTHER" id="PTHR15622">
    <property type="entry name" value="WD40 REPEAT PROTEIN"/>
    <property type="match status" value="1"/>
</dbReference>
<keyword evidence="2" id="KW-0677">Repeat</keyword>
<dbReference type="EMBL" id="JAODUP010000108">
    <property type="protein sequence ID" value="KAK2161876.1"/>
    <property type="molecule type" value="Genomic_DNA"/>
</dbReference>
<proteinExistence type="predicted"/>
<evidence type="ECO:0000313" key="5">
    <source>
        <dbReference type="EMBL" id="KAK2161876.1"/>
    </source>
</evidence>
<dbReference type="InterPro" id="IPR015943">
    <property type="entry name" value="WD40/YVTN_repeat-like_dom_sf"/>
</dbReference>
<comment type="caution">
    <text evidence="5">The sequence shown here is derived from an EMBL/GenBank/DDBJ whole genome shotgun (WGS) entry which is preliminary data.</text>
</comment>
<keyword evidence="1 4" id="KW-0853">WD repeat</keyword>
<reference evidence="5" key="1">
    <citation type="journal article" date="2023" name="Mol. Biol. Evol.">
        <title>Third-Generation Sequencing Reveals the Adaptive Role of the Epigenome in Three Deep-Sea Polychaetes.</title>
        <authorList>
            <person name="Perez M."/>
            <person name="Aroh O."/>
            <person name="Sun Y."/>
            <person name="Lan Y."/>
            <person name="Juniper S.K."/>
            <person name="Young C.R."/>
            <person name="Angers B."/>
            <person name="Qian P.Y."/>
        </authorList>
    </citation>
    <scope>NUCLEOTIDE SEQUENCE</scope>
    <source>
        <strain evidence="5">P08H-3</strain>
    </source>
</reference>
<dbReference type="GO" id="GO:0000209">
    <property type="term" value="P:protein polyubiquitination"/>
    <property type="evidence" value="ECO:0007669"/>
    <property type="project" value="TreeGrafter"/>
</dbReference>
<protein>
    <submittedName>
        <fullName evidence="5">Uncharacterized protein</fullName>
    </submittedName>
</protein>
<organism evidence="5 6">
    <name type="scientific">Paralvinella palmiformis</name>
    <dbReference type="NCBI Taxonomy" id="53620"/>
    <lineage>
        <taxon>Eukaryota</taxon>
        <taxon>Metazoa</taxon>
        <taxon>Spiralia</taxon>
        <taxon>Lophotrochozoa</taxon>
        <taxon>Annelida</taxon>
        <taxon>Polychaeta</taxon>
        <taxon>Sedentaria</taxon>
        <taxon>Canalipalpata</taxon>
        <taxon>Terebellida</taxon>
        <taxon>Terebelliformia</taxon>
        <taxon>Alvinellidae</taxon>
        <taxon>Paralvinella</taxon>
    </lineage>
</organism>
<dbReference type="SMART" id="SM00320">
    <property type="entry name" value="WD40"/>
    <property type="match status" value="2"/>
</dbReference>
<sequence>MAIVWNVQTGEIVQKLFHLYPLPKEWLLGGCNNSHVRDLSLSSNGHHIVTVCDDSVIRVWDLLSQNTMQVVGVVSEALCCTYSPGGSCIAVGDSDGGLQIFEAPVFTVTLQSMCRFAIQCHIKESNYSLDQKLSLFKTLPPALQAFLDYKNLITYGEQEN</sequence>